<dbReference type="Proteomes" id="UP001226434">
    <property type="component" value="Unassembled WGS sequence"/>
</dbReference>
<dbReference type="Gene3D" id="3.40.50.150">
    <property type="entry name" value="Vaccinia Virus protein VP39"/>
    <property type="match status" value="1"/>
</dbReference>
<dbReference type="EMBL" id="JASBRG010000007">
    <property type="protein sequence ID" value="MDI3321940.1"/>
    <property type="molecule type" value="Genomic_DNA"/>
</dbReference>
<dbReference type="InterPro" id="IPR052514">
    <property type="entry name" value="SAM-dependent_MTase"/>
</dbReference>
<evidence type="ECO:0000313" key="3">
    <source>
        <dbReference type="Proteomes" id="UP001226434"/>
    </source>
</evidence>
<dbReference type="InterPro" id="IPR029063">
    <property type="entry name" value="SAM-dependent_MTases_sf"/>
</dbReference>
<dbReference type="RefSeq" id="WP_282336045.1">
    <property type="nucleotide sequence ID" value="NZ_JASBRG010000007.1"/>
</dbReference>
<gene>
    <name evidence="2" type="ORF">QJ048_19265</name>
</gene>
<feature type="domain" description="Methyltransferase FkbM" evidence="1">
    <location>
        <begin position="105"/>
        <end position="241"/>
    </location>
</feature>
<dbReference type="GO" id="GO:0032259">
    <property type="term" value="P:methylation"/>
    <property type="evidence" value="ECO:0007669"/>
    <property type="project" value="UniProtKB-KW"/>
</dbReference>
<keyword evidence="2" id="KW-0808">Transferase</keyword>
<keyword evidence="2" id="KW-0489">Methyltransferase</keyword>
<dbReference type="GO" id="GO:0008168">
    <property type="term" value="F:methyltransferase activity"/>
    <property type="evidence" value="ECO:0007669"/>
    <property type="project" value="UniProtKB-KW"/>
</dbReference>
<reference evidence="2 3" key="1">
    <citation type="submission" date="2023-05" db="EMBL/GenBank/DDBJ databases">
        <title>Genome sequence of Pinibacter sp. MAH-24.</title>
        <authorList>
            <person name="Huq M.A."/>
        </authorList>
    </citation>
    <scope>NUCLEOTIDE SEQUENCE [LARGE SCALE GENOMIC DNA]</scope>
    <source>
        <strain evidence="2 3">MAH-24</strain>
    </source>
</reference>
<keyword evidence="3" id="KW-1185">Reference proteome</keyword>
<protein>
    <submittedName>
        <fullName evidence="2">FkbM family methyltransferase</fullName>
    </submittedName>
</protein>
<evidence type="ECO:0000313" key="2">
    <source>
        <dbReference type="EMBL" id="MDI3321940.1"/>
    </source>
</evidence>
<proteinExistence type="predicted"/>
<dbReference type="Pfam" id="PF05050">
    <property type="entry name" value="Methyltransf_21"/>
    <property type="match status" value="1"/>
</dbReference>
<accession>A0ABT6RHA7</accession>
<dbReference type="PANTHER" id="PTHR34203:SF15">
    <property type="entry name" value="SLL1173 PROTEIN"/>
    <property type="match status" value="1"/>
</dbReference>
<dbReference type="InterPro" id="IPR006342">
    <property type="entry name" value="FkbM_mtfrase"/>
</dbReference>
<dbReference type="NCBIfam" id="TIGR01444">
    <property type="entry name" value="fkbM_fam"/>
    <property type="match status" value="1"/>
</dbReference>
<dbReference type="PANTHER" id="PTHR34203">
    <property type="entry name" value="METHYLTRANSFERASE, FKBM FAMILY PROTEIN"/>
    <property type="match status" value="1"/>
</dbReference>
<organism evidence="2 3">
    <name type="scientific">Pinibacter soli</name>
    <dbReference type="NCBI Taxonomy" id="3044211"/>
    <lineage>
        <taxon>Bacteria</taxon>
        <taxon>Pseudomonadati</taxon>
        <taxon>Bacteroidota</taxon>
        <taxon>Chitinophagia</taxon>
        <taxon>Chitinophagales</taxon>
        <taxon>Chitinophagaceae</taxon>
        <taxon>Pinibacter</taxon>
    </lineage>
</organism>
<comment type="caution">
    <text evidence="2">The sequence shown here is derived from an EMBL/GenBank/DDBJ whole genome shotgun (WGS) entry which is preliminary data.</text>
</comment>
<dbReference type="SUPFAM" id="SSF53335">
    <property type="entry name" value="S-adenosyl-L-methionine-dependent methyltransferases"/>
    <property type="match status" value="1"/>
</dbReference>
<sequence length="270" mass="30656">MTPTRLKVLKYFLLHQRNGLSTKEMLKFFFDTSYSKKAKRKIASIEAEGKFKKVYFKGYDTPMYYPESMPITSLERVICESFYDANWHYYEIPQTRVSPDDIVVDCGAAEGLFGFIVAPRCKKVYAIEPLKSFCDSLHKTFAQSNNVEILQLGLSSQDGYASISENDIASSLSIGTGEVKVATLDKLFFENNIPVNYIKIDVEGFDVETLKGAKELIKKNKPKIAVTTYHEKSHAEMITELLLSIVPEYNIHTKGIYQETGSPVMLHAWV</sequence>
<evidence type="ECO:0000259" key="1">
    <source>
        <dbReference type="Pfam" id="PF05050"/>
    </source>
</evidence>
<name>A0ABT6RHA7_9BACT</name>